<dbReference type="RefSeq" id="XP_001589305.1">
    <property type="nucleotide sequence ID" value="XM_001589255.1"/>
</dbReference>
<organism evidence="2 3">
    <name type="scientific">Sclerotinia sclerotiorum (strain ATCC 18683 / 1980 / Ss-1)</name>
    <name type="common">White mold</name>
    <name type="synonym">Whetzelinia sclerotiorum</name>
    <dbReference type="NCBI Taxonomy" id="665079"/>
    <lineage>
        <taxon>Eukaryota</taxon>
        <taxon>Fungi</taxon>
        <taxon>Dikarya</taxon>
        <taxon>Ascomycota</taxon>
        <taxon>Pezizomycotina</taxon>
        <taxon>Leotiomycetes</taxon>
        <taxon>Helotiales</taxon>
        <taxon>Sclerotiniaceae</taxon>
        <taxon>Sclerotinia</taxon>
    </lineage>
</organism>
<dbReference type="Proteomes" id="UP000001312">
    <property type="component" value="Unassembled WGS sequence"/>
</dbReference>
<evidence type="ECO:0000313" key="2">
    <source>
        <dbReference type="EMBL" id="EDN94071.1"/>
    </source>
</evidence>
<protein>
    <submittedName>
        <fullName evidence="2">Uncharacterized protein</fullName>
    </submittedName>
</protein>
<dbReference type="EMBL" id="CH476634">
    <property type="protein sequence ID" value="EDN94071.1"/>
    <property type="molecule type" value="Genomic_DNA"/>
</dbReference>
<gene>
    <name evidence="2" type="ORF">SS1G_09939</name>
</gene>
<evidence type="ECO:0000256" key="1">
    <source>
        <dbReference type="SAM" id="MobiDB-lite"/>
    </source>
</evidence>
<keyword evidence="3" id="KW-1185">Reference proteome</keyword>
<dbReference type="InParanoid" id="A7EX79"/>
<dbReference type="AlphaFoldDB" id="A7EX79"/>
<reference evidence="3" key="1">
    <citation type="journal article" date="2011" name="PLoS Genet.">
        <title>Genomic analysis of the necrotrophic fungal pathogens Sclerotinia sclerotiorum and Botrytis cinerea.</title>
        <authorList>
            <person name="Amselem J."/>
            <person name="Cuomo C.A."/>
            <person name="van Kan J.A."/>
            <person name="Viaud M."/>
            <person name="Benito E.P."/>
            <person name="Couloux A."/>
            <person name="Coutinho P.M."/>
            <person name="de Vries R.P."/>
            <person name="Dyer P.S."/>
            <person name="Fillinger S."/>
            <person name="Fournier E."/>
            <person name="Gout L."/>
            <person name="Hahn M."/>
            <person name="Kohn L."/>
            <person name="Lapalu N."/>
            <person name="Plummer K.M."/>
            <person name="Pradier J.M."/>
            <person name="Quevillon E."/>
            <person name="Sharon A."/>
            <person name="Simon A."/>
            <person name="ten Have A."/>
            <person name="Tudzynski B."/>
            <person name="Tudzynski P."/>
            <person name="Wincker P."/>
            <person name="Andrew M."/>
            <person name="Anthouard V."/>
            <person name="Beever R.E."/>
            <person name="Beffa R."/>
            <person name="Benoit I."/>
            <person name="Bouzid O."/>
            <person name="Brault B."/>
            <person name="Chen Z."/>
            <person name="Choquer M."/>
            <person name="Collemare J."/>
            <person name="Cotton P."/>
            <person name="Danchin E.G."/>
            <person name="Da Silva C."/>
            <person name="Gautier A."/>
            <person name="Giraud C."/>
            <person name="Giraud T."/>
            <person name="Gonzalez C."/>
            <person name="Grossetete S."/>
            <person name="Guldener U."/>
            <person name="Henrissat B."/>
            <person name="Howlett B.J."/>
            <person name="Kodira C."/>
            <person name="Kretschmer M."/>
            <person name="Lappartient A."/>
            <person name="Leroch M."/>
            <person name="Levis C."/>
            <person name="Mauceli E."/>
            <person name="Neuveglise C."/>
            <person name="Oeser B."/>
            <person name="Pearson M."/>
            <person name="Poulain J."/>
            <person name="Poussereau N."/>
            <person name="Quesneville H."/>
            <person name="Rascle C."/>
            <person name="Schumacher J."/>
            <person name="Segurens B."/>
            <person name="Sexton A."/>
            <person name="Silva E."/>
            <person name="Sirven C."/>
            <person name="Soanes D.M."/>
            <person name="Talbot N.J."/>
            <person name="Templeton M."/>
            <person name="Yandava C."/>
            <person name="Yarden O."/>
            <person name="Zeng Q."/>
            <person name="Rollins J.A."/>
            <person name="Lebrun M.H."/>
            <person name="Dickman M."/>
        </authorList>
    </citation>
    <scope>NUCLEOTIDE SEQUENCE [LARGE SCALE GENOMIC DNA]</scope>
    <source>
        <strain evidence="3">ATCC 18683 / 1980 / Ss-1</strain>
    </source>
</reference>
<feature type="region of interest" description="Disordered" evidence="1">
    <location>
        <begin position="9"/>
        <end position="41"/>
    </location>
</feature>
<sequence length="62" mass="7253">MRKCKLEWISRSTKKVKPSNRERAPAGGQISGVKLHTRGRSKSMWWKKIVRKSKQLKKTEDS</sequence>
<evidence type="ECO:0000313" key="3">
    <source>
        <dbReference type="Proteomes" id="UP000001312"/>
    </source>
</evidence>
<name>A7EX79_SCLS1</name>
<proteinExistence type="predicted"/>
<dbReference type="GeneID" id="5485343"/>
<accession>A7EX79</accession>
<dbReference type="KEGG" id="ssl:SS1G_09939"/>